<organism evidence="3 4">
    <name type="scientific">Enterococcus cecorum</name>
    <dbReference type="NCBI Taxonomy" id="44008"/>
    <lineage>
        <taxon>Bacteria</taxon>
        <taxon>Bacillati</taxon>
        <taxon>Bacillota</taxon>
        <taxon>Bacilli</taxon>
        <taxon>Lactobacillales</taxon>
        <taxon>Enterococcaceae</taxon>
        <taxon>Enterococcus</taxon>
    </lineage>
</organism>
<keyword evidence="2" id="KW-0472">Membrane</keyword>
<keyword evidence="2" id="KW-0812">Transmembrane</keyword>
<sequence>MLEITFVDIHFIAKDLLLVTNFIISNLFYNGIPAKKQNKQNKKQNKQKMSDNDSTIRAITP</sequence>
<feature type="compositionally biased region" description="Polar residues" evidence="1">
    <location>
        <begin position="52"/>
        <end position="61"/>
    </location>
</feature>
<accession>A0A1Y4QTH3</accession>
<reference evidence="4" key="1">
    <citation type="submission" date="2017-04" db="EMBL/GenBank/DDBJ databases">
        <title>Function of individual gut microbiota members based on whole genome sequencing of pure cultures obtained from chicken caecum.</title>
        <authorList>
            <person name="Medvecky M."/>
            <person name="Cejkova D."/>
            <person name="Polansky O."/>
            <person name="Karasova D."/>
            <person name="Kubasova T."/>
            <person name="Cizek A."/>
            <person name="Rychlik I."/>
        </authorList>
    </citation>
    <scope>NUCLEOTIDE SEQUENCE [LARGE SCALE GENOMIC DNA]</scope>
    <source>
        <strain evidence="4">An144</strain>
    </source>
</reference>
<comment type="caution">
    <text evidence="3">The sequence shown here is derived from an EMBL/GenBank/DDBJ whole genome shotgun (WGS) entry which is preliminary data.</text>
</comment>
<evidence type="ECO:0000313" key="4">
    <source>
        <dbReference type="Proteomes" id="UP000196074"/>
    </source>
</evidence>
<dbReference type="AlphaFoldDB" id="A0A1Y4QTH3"/>
<keyword evidence="2" id="KW-1133">Transmembrane helix</keyword>
<feature type="compositionally biased region" description="Basic residues" evidence="1">
    <location>
        <begin position="36"/>
        <end position="46"/>
    </location>
</feature>
<evidence type="ECO:0000313" key="3">
    <source>
        <dbReference type="EMBL" id="OUQ07792.1"/>
    </source>
</evidence>
<feature type="transmembrane region" description="Helical" evidence="2">
    <location>
        <begin position="12"/>
        <end position="32"/>
    </location>
</feature>
<gene>
    <name evidence="3" type="ORF">B5E88_11950</name>
</gene>
<name>A0A1Y4QTH3_9ENTE</name>
<protein>
    <submittedName>
        <fullName evidence="3">Uncharacterized protein</fullName>
    </submittedName>
</protein>
<evidence type="ECO:0000256" key="2">
    <source>
        <dbReference type="SAM" id="Phobius"/>
    </source>
</evidence>
<dbReference type="EMBL" id="NFLC01000044">
    <property type="protein sequence ID" value="OUQ07792.1"/>
    <property type="molecule type" value="Genomic_DNA"/>
</dbReference>
<proteinExistence type="predicted"/>
<feature type="region of interest" description="Disordered" evidence="1">
    <location>
        <begin position="35"/>
        <end position="61"/>
    </location>
</feature>
<dbReference type="Proteomes" id="UP000196074">
    <property type="component" value="Unassembled WGS sequence"/>
</dbReference>
<evidence type="ECO:0000256" key="1">
    <source>
        <dbReference type="SAM" id="MobiDB-lite"/>
    </source>
</evidence>